<dbReference type="CDD" id="cd00082">
    <property type="entry name" value="HisKA"/>
    <property type="match status" value="1"/>
</dbReference>
<keyword evidence="3" id="KW-0597">Phosphoprotein</keyword>
<protein>
    <recommendedName>
        <fullName evidence="2">histidine kinase</fullName>
        <ecNumber evidence="2">2.7.13.3</ecNumber>
    </recommendedName>
</protein>
<sequence>MNPLRRDPSGFEAFDMLATMVAVVRPDGECLFANAAFENVMRLSRRAVERSNLYDWFADAGRLSDTVTGVARNAYSSSRFDALLRRSNLPQELPLPVHVIVSQMDNSEDQVLIELIENAQQTRQDREERTLDQVQATKELTRNLAHEIKNPLGGIRGAAQLLALELQPNTIGPELSVELAEYTEVIIHEVDRLQSLVDRLLAPHRHAQVVGDVNIHEICERVRQLTLVEYPRGLLIKRDYDISLPDFRGDREQLIQAVLNIVQNAAQALQQRIADADAQDPACIALRTRVARQVTIGKQRWRLALELHVEDNGPGVPAEIRDRIFYPLVSGRDGGSGLGLTLAQTIAQQHQGMLDCESEPGRTDFRMTLPLP</sequence>
<evidence type="ECO:0000256" key="7">
    <source>
        <dbReference type="ARBA" id="ARBA00022840"/>
    </source>
</evidence>
<evidence type="ECO:0000256" key="6">
    <source>
        <dbReference type="ARBA" id="ARBA00022777"/>
    </source>
</evidence>
<dbReference type="Gene3D" id="1.10.287.130">
    <property type="match status" value="1"/>
</dbReference>
<accession>A0ABT5KB99</accession>
<organism evidence="10 11">
    <name type="scientific">Roseateles albus</name>
    <dbReference type="NCBI Taxonomy" id="2987525"/>
    <lineage>
        <taxon>Bacteria</taxon>
        <taxon>Pseudomonadati</taxon>
        <taxon>Pseudomonadota</taxon>
        <taxon>Betaproteobacteria</taxon>
        <taxon>Burkholderiales</taxon>
        <taxon>Sphaerotilaceae</taxon>
        <taxon>Roseateles</taxon>
    </lineage>
</organism>
<dbReference type="RefSeq" id="WP_273599543.1">
    <property type="nucleotide sequence ID" value="NZ_JAQQXT010000003.1"/>
</dbReference>
<dbReference type="PANTHER" id="PTHR43065">
    <property type="entry name" value="SENSOR HISTIDINE KINASE"/>
    <property type="match status" value="1"/>
</dbReference>
<dbReference type="Pfam" id="PF02518">
    <property type="entry name" value="HATPase_c"/>
    <property type="match status" value="1"/>
</dbReference>
<proteinExistence type="predicted"/>
<dbReference type="PROSITE" id="PS50109">
    <property type="entry name" value="HIS_KIN"/>
    <property type="match status" value="1"/>
</dbReference>
<dbReference type="InterPro" id="IPR004358">
    <property type="entry name" value="Sig_transdc_His_kin-like_C"/>
</dbReference>
<dbReference type="Pfam" id="PF00512">
    <property type="entry name" value="HisKA"/>
    <property type="match status" value="1"/>
</dbReference>
<evidence type="ECO:0000256" key="2">
    <source>
        <dbReference type="ARBA" id="ARBA00012438"/>
    </source>
</evidence>
<keyword evidence="8" id="KW-0902">Two-component regulatory system</keyword>
<dbReference type="InterPro" id="IPR003661">
    <property type="entry name" value="HisK_dim/P_dom"/>
</dbReference>
<keyword evidence="5" id="KW-0547">Nucleotide-binding</keyword>
<dbReference type="PRINTS" id="PR00344">
    <property type="entry name" value="BCTRLSENSOR"/>
</dbReference>
<reference evidence="10 11" key="1">
    <citation type="submission" date="2022-10" db="EMBL/GenBank/DDBJ databases">
        <title>Paucibacter sp. hw1 Genome sequencing.</title>
        <authorList>
            <person name="Park S."/>
        </authorList>
    </citation>
    <scope>NUCLEOTIDE SEQUENCE [LARGE SCALE GENOMIC DNA]</scope>
    <source>
        <strain evidence="11">hw1</strain>
    </source>
</reference>
<dbReference type="Proteomes" id="UP001221189">
    <property type="component" value="Unassembled WGS sequence"/>
</dbReference>
<dbReference type="EMBL" id="JAQQXT010000003">
    <property type="protein sequence ID" value="MDC8771221.1"/>
    <property type="molecule type" value="Genomic_DNA"/>
</dbReference>
<evidence type="ECO:0000259" key="9">
    <source>
        <dbReference type="PROSITE" id="PS50109"/>
    </source>
</evidence>
<comment type="catalytic activity">
    <reaction evidence="1">
        <text>ATP + protein L-histidine = ADP + protein N-phospho-L-histidine.</text>
        <dbReference type="EC" id="2.7.13.3"/>
    </reaction>
</comment>
<evidence type="ECO:0000313" key="11">
    <source>
        <dbReference type="Proteomes" id="UP001221189"/>
    </source>
</evidence>
<dbReference type="InterPro" id="IPR036097">
    <property type="entry name" value="HisK_dim/P_sf"/>
</dbReference>
<keyword evidence="11" id="KW-1185">Reference proteome</keyword>
<dbReference type="EC" id="2.7.13.3" evidence="2"/>
<evidence type="ECO:0000256" key="3">
    <source>
        <dbReference type="ARBA" id="ARBA00022553"/>
    </source>
</evidence>
<evidence type="ECO:0000256" key="4">
    <source>
        <dbReference type="ARBA" id="ARBA00022679"/>
    </source>
</evidence>
<dbReference type="InterPro" id="IPR005467">
    <property type="entry name" value="His_kinase_dom"/>
</dbReference>
<evidence type="ECO:0000313" key="10">
    <source>
        <dbReference type="EMBL" id="MDC8771221.1"/>
    </source>
</evidence>
<dbReference type="SUPFAM" id="SSF47384">
    <property type="entry name" value="Homodimeric domain of signal transducing histidine kinase"/>
    <property type="match status" value="1"/>
</dbReference>
<dbReference type="SMART" id="SM00388">
    <property type="entry name" value="HisKA"/>
    <property type="match status" value="1"/>
</dbReference>
<feature type="domain" description="Histidine kinase" evidence="9">
    <location>
        <begin position="143"/>
        <end position="372"/>
    </location>
</feature>
<dbReference type="Gene3D" id="3.30.565.10">
    <property type="entry name" value="Histidine kinase-like ATPase, C-terminal domain"/>
    <property type="match status" value="1"/>
</dbReference>
<dbReference type="SMART" id="SM00387">
    <property type="entry name" value="HATPase_c"/>
    <property type="match status" value="1"/>
</dbReference>
<keyword evidence="6" id="KW-0418">Kinase</keyword>
<keyword evidence="4" id="KW-0808">Transferase</keyword>
<evidence type="ECO:0000256" key="1">
    <source>
        <dbReference type="ARBA" id="ARBA00000085"/>
    </source>
</evidence>
<evidence type="ECO:0000256" key="5">
    <source>
        <dbReference type="ARBA" id="ARBA00022741"/>
    </source>
</evidence>
<keyword evidence="7" id="KW-0067">ATP-binding</keyword>
<dbReference type="PANTHER" id="PTHR43065:SF16">
    <property type="entry name" value="SENSORY HISTIDINE KINASE_PHOSPHATASE NTRB"/>
    <property type="match status" value="1"/>
</dbReference>
<evidence type="ECO:0000256" key="8">
    <source>
        <dbReference type="ARBA" id="ARBA00023012"/>
    </source>
</evidence>
<name>A0ABT5KB99_9BURK</name>
<dbReference type="InterPro" id="IPR036890">
    <property type="entry name" value="HATPase_C_sf"/>
</dbReference>
<dbReference type="NCBIfam" id="NF008293">
    <property type="entry name" value="PRK11073.1"/>
    <property type="match status" value="1"/>
</dbReference>
<dbReference type="InterPro" id="IPR003594">
    <property type="entry name" value="HATPase_dom"/>
</dbReference>
<gene>
    <name evidence="10" type="primary">glnL</name>
    <name evidence="10" type="ORF">PRZ03_06530</name>
</gene>
<comment type="caution">
    <text evidence="10">The sequence shown here is derived from an EMBL/GenBank/DDBJ whole genome shotgun (WGS) entry which is preliminary data.</text>
</comment>
<dbReference type="SUPFAM" id="SSF55874">
    <property type="entry name" value="ATPase domain of HSP90 chaperone/DNA topoisomerase II/histidine kinase"/>
    <property type="match status" value="1"/>
</dbReference>